<name>A0ABS7RZU6_9ENTR</name>
<keyword evidence="7 8" id="KW-0093">Biotin biosynthesis</keyword>
<evidence type="ECO:0000256" key="3">
    <source>
        <dbReference type="ARBA" id="ARBA00012327"/>
    </source>
</evidence>
<keyword evidence="11" id="KW-1185">Reference proteome</keyword>
<evidence type="ECO:0000256" key="8">
    <source>
        <dbReference type="HAMAP-Rule" id="MF_00835"/>
    </source>
</evidence>
<sequence length="251" mass="27056">MAQVNKQAIAAAFGRAAQSYSRHDALQRQSADGLRALLADTTFASVLDAGCGPGSNSLAWRSAGSLVTAMDLSAPMLDEARRNQAADCYLQADIEAIPLADGQFSLVWSHLAVQWCTSLPQALAELWRVAKPGGKVAFTTLLKDSLPELNQAWLAVDTQPHANRFLTGEQVAGALSGWRHRCAIQTVTLLFDDALSAMQSLKGIGATHLHAGRAGKPLTRGQLQTLAQAWPQREGKFPLSYQLFHGIIERD</sequence>
<comment type="similarity">
    <text evidence="8">Belongs to the methyltransferase superfamily.</text>
</comment>
<evidence type="ECO:0000256" key="1">
    <source>
        <dbReference type="ARBA" id="ARBA00000852"/>
    </source>
</evidence>
<dbReference type="Pfam" id="PF08241">
    <property type="entry name" value="Methyltransf_11"/>
    <property type="match status" value="1"/>
</dbReference>
<dbReference type="SUPFAM" id="SSF53335">
    <property type="entry name" value="S-adenosyl-L-methionine-dependent methyltransferases"/>
    <property type="match status" value="1"/>
</dbReference>
<evidence type="ECO:0000256" key="6">
    <source>
        <dbReference type="ARBA" id="ARBA00022691"/>
    </source>
</evidence>
<dbReference type="PANTHER" id="PTHR43464:SF94">
    <property type="entry name" value="MALONYL-[ACYL-CARRIER PROTEIN] O-METHYLTRANSFERASE"/>
    <property type="match status" value="1"/>
</dbReference>
<dbReference type="GO" id="GO:0032259">
    <property type="term" value="P:methylation"/>
    <property type="evidence" value="ECO:0007669"/>
    <property type="project" value="UniProtKB-KW"/>
</dbReference>
<dbReference type="PANTHER" id="PTHR43464">
    <property type="entry name" value="METHYLTRANSFERASE"/>
    <property type="match status" value="1"/>
</dbReference>
<keyword evidence="5 8" id="KW-0808">Transferase</keyword>
<evidence type="ECO:0000256" key="7">
    <source>
        <dbReference type="ARBA" id="ARBA00022756"/>
    </source>
</evidence>
<dbReference type="InterPro" id="IPR011814">
    <property type="entry name" value="BioC"/>
</dbReference>
<comment type="catalytic activity">
    <reaction evidence="1 8">
        <text>malonyl-[ACP] + S-adenosyl-L-methionine = malonyl-[ACP] methyl ester + S-adenosyl-L-homocysteine</text>
        <dbReference type="Rhea" id="RHEA:17105"/>
        <dbReference type="Rhea" id="RHEA-COMP:9623"/>
        <dbReference type="Rhea" id="RHEA-COMP:9954"/>
        <dbReference type="ChEBI" id="CHEBI:57856"/>
        <dbReference type="ChEBI" id="CHEBI:59789"/>
        <dbReference type="ChEBI" id="CHEBI:78449"/>
        <dbReference type="ChEBI" id="CHEBI:78845"/>
        <dbReference type="EC" id="2.1.1.197"/>
    </reaction>
</comment>
<evidence type="ECO:0000259" key="9">
    <source>
        <dbReference type="Pfam" id="PF08241"/>
    </source>
</evidence>
<comment type="caution">
    <text evidence="10">The sequence shown here is derived from an EMBL/GenBank/DDBJ whole genome shotgun (WGS) entry which is preliminary data.</text>
</comment>
<reference evidence="10 11" key="1">
    <citation type="submission" date="2020-11" db="EMBL/GenBank/DDBJ databases">
        <title>Draft Genome of Enterobacter sp. strain EMC7.</title>
        <authorList>
            <person name="Barman P."/>
            <person name="Sinha S."/>
            <person name="Sen S."/>
            <person name="Chakraborty R."/>
        </authorList>
    </citation>
    <scope>NUCLEOTIDE SEQUENCE [LARGE SCALE GENOMIC DNA]</scope>
    <source>
        <strain evidence="10 11">EMC7</strain>
    </source>
</reference>
<comment type="function">
    <text evidence="8">Converts the free carboxyl group of a malonyl-thioester to its methyl ester by transfer of a methyl group from S-adenosyl-L-methionine (SAM). It allows to synthesize pimeloyl-ACP via the fatty acid synthetic pathway.</text>
</comment>
<dbReference type="RefSeq" id="WP_223074850.1">
    <property type="nucleotide sequence ID" value="NZ_JADMNK010000007.1"/>
</dbReference>
<gene>
    <name evidence="8 10" type="primary">bioC</name>
    <name evidence="10" type="ORF">ITX56_13635</name>
</gene>
<evidence type="ECO:0000313" key="11">
    <source>
        <dbReference type="Proteomes" id="UP000706580"/>
    </source>
</evidence>
<protein>
    <recommendedName>
        <fullName evidence="3 8">Malonyl-[acyl-carrier protein] O-methyltransferase</fullName>
        <shortName evidence="8">Malonyl-ACP O-methyltransferase</shortName>
        <ecNumber evidence="3 8">2.1.1.197</ecNumber>
    </recommendedName>
    <alternativeName>
        <fullName evidence="8">Biotin synthesis protein BioC</fullName>
    </alternativeName>
</protein>
<dbReference type="NCBIfam" id="NF007610">
    <property type="entry name" value="PRK10258.1"/>
    <property type="match status" value="1"/>
</dbReference>
<evidence type="ECO:0000313" key="10">
    <source>
        <dbReference type="EMBL" id="MBZ0058836.1"/>
    </source>
</evidence>
<dbReference type="InterPro" id="IPR029063">
    <property type="entry name" value="SAM-dependent_MTases_sf"/>
</dbReference>
<dbReference type="HAMAP" id="MF_00835">
    <property type="entry name" value="BioC"/>
    <property type="match status" value="1"/>
</dbReference>
<dbReference type="CDD" id="cd02440">
    <property type="entry name" value="AdoMet_MTases"/>
    <property type="match status" value="1"/>
</dbReference>
<dbReference type="NCBIfam" id="TIGR02072">
    <property type="entry name" value="BioC"/>
    <property type="match status" value="1"/>
</dbReference>
<dbReference type="Proteomes" id="UP000706580">
    <property type="component" value="Unassembled WGS sequence"/>
</dbReference>
<comment type="pathway">
    <text evidence="2 8">Cofactor biosynthesis; biotin biosynthesis.</text>
</comment>
<feature type="domain" description="Methyltransferase type 11" evidence="9">
    <location>
        <begin position="47"/>
        <end position="138"/>
    </location>
</feature>
<evidence type="ECO:0000256" key="4">
    <source>
        <dbReference type="ARBA" id="ARBA00022603"/>
    </source>
</evidence>
<proteinExistence type="inferred from homology"/>
<dbReference type="EC" id="2.1.1.197" evidence="3 8"/>
<organism evidence="10 11">
    <name type="scientific">Leclercia barmai</name>
    <dbReference type="NCBI Taxonomy" id="2785629"/>
    <lineage>
        <taxon>Bacteria</taxon>
        <taxon>Pseudomonadati</taxon>
        <taxon>Pseudomonadota</taxon>
        <taxon>Gammaproteobacteria</taxon>
        <taxon>Enterobacterales</taxon>
        <taxon>Enterobacteriaceae</taxon>
        <taxon>Leclercia</taxon>
    </lineage>
</organism>
<evidence type="ECO:0000256" key="2">
    <source>
        <dbReference type="ARBA" id="ARBA00004746"/>
    </source>
</evidence>
<dbReference type="GO" id="GO:0102130">
    <property type="term" value="F:malonyl-CoA methyltransferase activity"/>
    <property type="evidence" value="ECO:0007669"/>
    <property type="project" value="UniProtKB-EC"/>
</dbReference>
<dbReference type="Gene3D" id="3.40.50.150">
    <property type="entry name" value="Vaccinia Virus protein VP39"/>
    <property type="match status" value="1"/>
</dbReference>
<evidence type="ECO:0000256" key="5">
    <source>
        <dbReference type="ARBA" id="ARBA00022679"/>
    </source>
</evidence>
<accession>A0ABS7RZU6</accession>
<keyword evidence="4 8" id="KW-0489">Methyltransferase</keyword>
<dbReference type="EMBL" id="JADMNK010000007">
    <property type="protein sequence ID" value="MBZ0058836.1"/>
    <property type="molecule type" value="Genomic_DNA"/>
</dbReference>
<dbReference type="InterPro" id="IPR013216">
    <property type="entry name" value="Methyltransf_11"/>
</dbReference>
<keyword evidence="6 8" id="KW-0949">S-adenosyl-L-methionine</keyword>